<dbReference type="EMBL" id="KQ965875">
    <property type="protein sequence ID" value="KXS09242.1"/>
    <property type="molecule type" value="Genomic_DNA"/>
</dbReference>
<keyword evidence="1" id="KW-0732">Signal</keyword>
<dbReference type="AlphaFoldDB" id="A0A138ZXL3"/>
<accession>A0A138ZXL3</accession>
<evidence type="ECO:0008006" key="4">
    <source>
        <dbReference type="Google" id="ProtNLM"/>
    </source>
</evidence>
<protein>
    <recommendedName>
        <fullName evidence="4">CBM1 domain-containing protein</fullName>
    </recommendedName>
</protein>
<reference evidence="2 3" key="1">
    <citation type="journal article" date="2015" name="Genome Biol. Evol.">
        <title>Phylogenomic analyses indicate that early fungi evolved digesting cell walls of algal ancestors of land plants.</title>
        <authorList>
            <person name="Chang Y."/>
            <person name="Wang S."/>
            <person name="Sekimoto S."/>
            <person name="Aerts A.L."/>
            <person name="Choi C."/>
            <person name="Clum A."/>
            <person name="LaButti K.M."/>
            <person name="Lindquist E.A."/>
            <person name="Yee Ngan C."/>
            <person name="Ohm R.A."/>
            <person name="Salamov A.A."/>
            <person name="Grigoriev I.V."/>
            <person name="Spatafora J.W."/>
            <person name="Berbee M.L."/>
        </authorList>
    </citation>
    <scope>NUCLEOTIDE SEQUENCE [LARGE SCALE GENOMIC DNA]</scope>
    <source>
        <strain evidence="2 3">JEL478</strain>
    </source>
</reference>
<name>A0A138ZXL3_GONPJ</name>
<dbReference type="Proteomes" id="UP000070544">
    <property type="component" value="Unassembled WGS sequence"/>
</dbReference>
<organism evidence="2 3">
    <name type="scientific">Gonapodya prolifera (strain JEL478)</name>
    <name type="common">Monoblepharis prolifera</name>
    <dbReference type="NCBI Taxonomy" id="1344416"/>
    <lineage>
        <taxon>Eukaryota</taxon>
        <taxon>Fungi</taxon>
        <taxon>Fungi incertae sedis</taxon>
        <taxon>Chytridiomycota</taxon>
        <taxon>Chytridiomycota incertae sedis</taxon>
        <taxon>Monoblepharidomycetes</taxon>
        <taxon>Monoblepharidales</taxon>
        <taxon>Gonapodyaceae</taxon>
        <taxon>Gonapodya</taxon>
    </lineage>
</organism>
<feature type="signal peptide" evidence="1">
    <location>
        <begin position="1"/>
        <end position="26"/>
    </location>
</feature>
<sequence>MALLRHSLIVLALCAVLLTLASSSFAAPINAIVQPDPVPPKGPCWKNGHNICERDEPDPVPPKGPCWKGKVNICERDEPEPNPPPRGPCWKNGHNICERAEPEAVDNEAVLHRRTTAGKVDTTFAFEVLL</sequence>
<gene>
    <name evidence="2" type="ORF">M427DRAFT_49752</name>
</gene>
<feature type="chain" id="PRO_5007295804" description="CBM1 domain-containing protein" evidence="1">
    <location>
        <begin position="27"/>
        <end position="130"/>
    </location>
</feature>
<evidence type="ECO:0000313" key="3">
    <source>
        <dbReference type="Proteomes" id="UP000070544"/>
    </source>
</evidence>
<evidence type="ECO:0000313" key="2">
    <source>
        <dbReference type="EMBL" id="KXS09242.1"/>
    </source>
</evidence>
<evidence type="ECO:0000256" key="1">
    <source>
        <dbReference type="SAM" id="SignalP"/>
    </source>
</evidence>
<proteinExistence type="predicted"/>
<keyword evidence="3" id="KW-1185">Reference proteome</keyword>